<keyword evidence="4" id="KW-0560">Oxidoreductase</keyword>
<gene>
    <name evidence="6" type="ORF">CPB83DRAFT_799785</name>
</gene>
<reference evidence="6" key="1">
    <citation type="submission" date="2020-11" db="EMBL/GenBank/DDBJ databases">
        <authorList>
            <consortium name="DOE Joint Genome Institute"/>
            <person name="Ahrendt S."/>
            <person name="Riley R."/>
            <person name="Andreopoulos W."/>
            <person name="Labutti K."/>
            <person name="Pangilinan J."/>
            <person name="Ruiz-Duenas F.J."/>
            <person name="Barrasa J.M."/>
            <person name="Sanchez-Garcia M."/>
            <person name="Camarero S."/>
            <person name="Miyauchi S."/>
            <person name="Serrano A."/>
            <person name="Linde D."/>
            <person name="Babiker R."/>
            <person name="Drula E."/>
            <person name="Ayuso-Fernandez I."/>
            <person name="Pacheco R."/>
            <person name="Padilla G."/>
            <person name="Ferreira P."/>
            <person name="Barriuso J."/>
            <person name="Kellner H."/>
            <person name="Castanera R."/>
            <person name="Alfaro M."/>
            <person name="Ramirez L."/>
            <person name="Pisabarro A.G."/>
            <person name="Kuo A."/>
            <person name="Tritt A."/>
            <person name="Lipzen A."/>
            <person name="He G."/>
            <person name="Yan M."/>
            <person name="Ng V."/>
            <person name="Cullen D."/>
            <person name="Martin F."/>
            <person name="Rosso M.-N."/>
            <person name="Henrissat B."/>
            <person name="Hibbett D."/>
            <person name="Martinez A.T."/>
            <person name="Grigoriev I.V."/>
        </authorList>
    </citation>
    <scope>NUCLEOTIDE SEQUENCE</scope>
    <source>
        <strain evidence="6">CBS 506.95</strain>
    </source>
</reference>
<dbReference type="GO" id="GO:0016709">
    <property type="term" value="F:oxidoreductase activity, acting on paired donors, with incorporation or reduction of molecular oxygen, NAD(P)H as one donor, and incorporation of one atom of oxygen"/>
    <property type="evidence" value="ECO:0007669"/>
    <property type="project" value="UniProtKB-ARBA"/>
</dbReference>
<proteinExistence type="predicted"/>
<evidence type="ECO:0000313" key="7">
    <source>
        <dbReference type="Proteomes" id="UP000807306"/>
    </source>
</evidence>
<dbReference type="InterPro" id="IPR050641">
    <property type="entry name" value="RIFMO-like"/>
</dbReference>
<keyword evidence="3" id="KW-0274">FAD</keyword>
<accession>A0A9P6E5W4</accession>
<dbReference type="Pfam" id="PF01494">
    <property type="entry name" value="FAD_binding_3"/>
    <property type="match status" value="1"/>
</dbReference>
<dbReference type="Gene3D" id="3.30.70.2450">
    <property type="match status" value="1"/>
</dbReference>
<keyword evidence="2" id="KW-0285">Flavoprotein</keyword>
<comment type="caution">
    <text evidence="6">The sequence shown here is derived from an EMBL/GenBank/DDBJ whole genome shotgun (WGS) entry which is preliminary data.</text>
</comment>
<evidence type="ECO:0000259" key="5">
    <source>
        <dbReference type="Pfam" id="PF01494"/>
    </source>
</evidence>
<dbReference type="Proteomes" id="UP000807306">
    <property type="component" value="Unassembled WGS sequence"/>
</dbReference>
<dbReference type="SUPFAM" id="SSF51905">
    <property type="entry name" value="FAD/NAD(P)-binding domain"/>
    <property type="match status" value="1"/>
</dbReference>
<evidence type="ECO:0000256" key="3">
    <source>
        <dbReference type="ARBA" id="ARBA00022827"/>
    </source>
</evidence>
<dbReference type="InterPro" id="IPR036188">
    <property type="entry name" value="FAD/NAD-bd_sf"/>
</dbReference>
<dbReference type="GO" id="GO:0071949">
    <property type="term" value="F:FAD binding"/>
    <property type="evidence" value="ECO:0007669"/>
    <property type="project" value="InterPro"/>
</dbReference>
<feature type="domain" description="FAD-binding" evidence="5">
    <location>
        <begin position="14"/>
        <end position="362"/>
    </location>
</feature>
<evidence type="ECO:0000256" key="4">
    <source>
        <dbReference type="ARBA" id="ARBA00023002"/>
    </source>
</evidence>
<dbReference type="InterPro" id="IPR002938">
    <property type="entry name" value="FAD-bd"/>
</dbReference>
<evidence type="ECO:0000313" key="6">
    <source>
        <dbReference type="EMBL" id="KAF9523094.1"/>
    </source>
</evidence>
<dbReference type="PANTHER" id="PTHR43004">
    <property type="entry name" value="TRK SYSTEM POTASSIUM UPTAKE PROTEIN"/>
    <property type="match status" value="1"/>
</dbReference>
<dbReference type="EMBL" id="MU157925">
    <property type="protein sequence ID" value="KAF9523094.1"/>
    <property type="molecule type" value="Genomic_DNA"/>
</dbReference>
<keyword evidence="7" id="KW-1185">Reference proteome</keyword>
<dbReference type="Gene3D" id="3.50.50.60">
    <property type="entry name" value="FAD/NAD(P)-binding domain"/>
    <property type="match status" value="1"/>
</dbReference>
<evidence type="ECO:0000256" key="1">
    <source>
        <dbReference type="ARBA" id="ARBA00001974"/>
    </source>
</evidence>
<dbReference type="PRINTS" id="PR00420">
    <property type="entry name" value="RNGMNOXGNASE"/>
</dbReference>
<comment type="cofactor">
    <cofactor evidence="1">
        <name>FAD</name>
        <dbReference type="ChEBI" id="CHEBI:57692"/>
    </cofactor>
</comment>
<evidence type="ECO:0000256" key="2">
    <source>
        <dbReference type="ARBA" id="ARBA00022630"/>
    </source>
</evidence>
<organism evidence="6 7">
    <name type="scientific">Crepidotus variabilis</name>
    <dbReference type="NCBI Taxonomy" id="179855"/>
    <lineage>
        <taxon>Eukaryota</taxon>
        <taxon>Fungi</taxon>
        <taxon>Dikarya</taxon>
        <taxon>Basidiomycota</taxon>
        <taxon>Agaricomycotina</taxon>
        <taxon>Agaricomycetes</taxon>
        <taxon>Agaricomycetidae</taxon>
        <taxon>Agaricales</taxon>
        <taxon>Agaricineae</taxon>
        <taxon>Crepidotaceae</taxon>
        <taxon>Crepidotus</taxon>
    </lineage>
</organism>
<protein>
    <submittedName>
        <fullName evidence="6">FAD binding domain-containing protein</fullName>
    </submittedName>
</protein>
<dbReference type="OrthoDB" id="1716816at2759"/>
<sequence length="563" mass="61983">MSLSEKSTVKPLKARVLVVGAGPSGLVAALTLAVNGIPVRIIEKSLTSKIGQRGAGITPRSMELFEHLGVVDEIDRRAMPLTTVRLYKLPEGKEVLRDFDMIPRLVPTPDKPYPNYVGLSQFTIRGILAARLQELGIIIEWGVALSSLVDQGESGVQATYTNNKGEVENTTFEYVIGADGAKGVVRKLLGLPFVGRTNIENFIIGDILIEDLAMERWHQWGSAGDVIALRATEDPGVFNLVMGGAKMANMERSSEILASVDNLKAYLKERTNQDLNVKKMICIGPYIINIRMTETLGRGRIWLAGDSAHIHSPFGGQGMNVGLQDSFNLGWKLSLILKGHSPTSLLESYTEERIPVVAELLNLTTYFFKRVVNESTAEDSGWRRTEAVRQFGVNCRSSSIIIDEGVQEAQDPGSAYNPHLSGLIYAGDRAPDAPGLRPLESSGEKTRLFKIFDATRHTAMIFANGVGKELPEAWATFQGYPKELVRPIVVASRSSVSKEAIENFKQYEVFEDYEGYAQKFYLDGEYDHATPIIIIRPDGTIGARLRKIGSVATYFGRVFSVQV</sequence>
<dbReference type="PANTHER" id="PTHR43004:SF19">
    <property type="entry name" value="BINDING MONOOXYGENASE, PUTATIVE (JCVI)-RELATED"/>
    <property type="match status" value="1"/>
</dbReference>
<dbReference type="AlphaFoldDB" id="A0A9P6E5W4"/>
<name>A0A9P6E5W4_9AGAR</name>